<dbReference type="EMBL" id="JAFNEN010000013">
    <property type="protein sequence ID" value="KAG8200793.1"/>
    <property type="molecule type" value="Genomic_DNA"/>
</dbReference>
<dbReference type="InterPro" id="IPR036866">
    <property type="entry name" value="RibonucZ/Hydroxyglut_hydro"/>
</dbReference>
<dbReference type="Proteomes" id="UP000827092">
    <property type="component" value="Unassembled WGS sequence"/>
</dbReference>
<evidence type="ECO:0000259" key="7">
    <source>
        <dbReference type="SMART" id="SM00849"/>
    </source>
</evidence>
<evidence type="ECO:0000313" key="8">
    <source>
        <dbReference type="EMBL" id="KAG8200793.1"/>
    </source>
</evidence>
<evidence type="ECO:0000256" key="2">
    <source>
        <dbReference type="ARBA" id="ARBA00011738"/>
    </source>
</evidence>
<reference evidence="8 9" key="1">
    <citation type="journal article" date="2022" name="Nat. Ecol. Evol.">
        <title>A masculinizing supergene underlies an exaggerated male reproductive morph in a spider.</title>
        <authorList>
            <person name="Hendrickx F."/>
            <person name="De Corte Z."/>
            <person name="Sonet G."/>
            <person name="Van Belleghem S.M."/>
            <person name="Kostlbacher S."/>
            <person name="Vangestel C."/>
        </authorList>
    </citation>
    <scope>NUCLEOTIDE SEQUENCE [LARGE SCALE GENOMIC DNA]</scope>
    <source>
        <strain evidence="8">W744_W776</strain>
    </source>
</reference>
<dbReference type="GO" id="GO:0005829">
    <property type="term" value="C:cytosol"/>
    <property type="evidence" value="ECO:0007669"/>
    <property type="project" value="UniProtKB-SubCell"/>
</dbReference>
<dbReference type="PANTHER" id="PTHR23200:SF48">
    <property type="entry name" value="METALLO-BETA-LACTAMASE DOMAIN-CONTAINING PROTEIN 1"/>
    <property type="match status" value="1"/>
</dbReference>
<dbReference type="InterPro" id="IPR001279">
    <property type="entry name" value="Metallo-B-lactamas"/>
</dbReference>
<evidence type="ECO:0000256" key="3">
    <source>
        <dbReference type="ARBA" id="ARBA00014856"/>
    </source>
</evidence>
<evidence type="ECO:0000313" key="9">
    <source>
        <dbReference type="Proteomes" id="UP000827092"/>
    </source>
</evidence>
<dbReference type="InterPro" id="IPR039344">
    <property type="entry name" value="MBLAC1"/>
</dbReference>
<dbReference type="Pfam" id="PF00753">
    <property type="entry name" value="Lactamase_B"/>
    <property type="match status" value="1"/>
</dbReference>
<proteinExistence type="predicted"/>
<organism evidence="8 9">
    <name type="scientific">Oedothorax gibbosus</name>
    <dbReference type="NCBI Taxonomy" id="931172"/>
    <lineage>
        <taxon>Eukaryota</taxon>
        <taxon>Metazoa</taxon>
        <taxon>Ecdysozoa</taxon>
        <taxon>Arthropoda</taxon>
        <taxon>Chelicerata</taxon>
        <taxon>Arachnida</taxon>
        <taxon>Araneae</taxon>
        <taxon>Araneomorphae</taxon>
        <taxon>Entelegynae</taxon>
        <taxon>Araneoidea</taxon>
        <taxon>Linyphiidae</taxon>
        <taxon>Erigoninae</taxon>
        <taxon>Oedothorax</taxon>
    </lineage>
</organism>
<evidence type="ECO:0000256" key="6">
    <source>
        <dbReference type="ARBA" id="ARBA00045869"/>
    </source>
</evidence>
<evidence type="ECO:0000256" key="5">
    <source>
        <dbReference type="ARBA" id="ARBA00044690"/>
    </source>
</evidence>
<accession>A0AAV6VYH6</accession>
<evidence type="ECO:0000256" key="4">
    <source>
        <dbReference type="ARBA" id="ARBA00032988"/>
    </source>
</evidence>
<dbReference type="AlphaFoldDB" id="A0AAV6VYH6"/>
<feature type="domain" description="Metallo-beta-lactamase" evidence="7">
    <location>
        <begin position="25"/>
        <end position="192"/>
    </location>
</feature>
<gene>
    <name evidence="8" type="ORF">JTE90_006375</name>
</gene>
<protein>
    <recommendedName>
        <fullName evidence="3">Metallo-beta-lactamase domain-containing protein 1</fullName>
    </recommendedName>
    <alternativeName>
        <fullName evidence="4">Endoribonuclease MBLAC1</fullName>
    </alternativeName>
</protein>
<comment type="function">
    <text evidence="6">Endoribonuclease that catalyzes the hydrolysis of histone-coding pre-mRNA 3'-end. Involved in histone pre-mRNA processing during the S-phase of the cell cycle, which is required for entering/progressing through S-phase. Cleaves histone pre-mRNA at a major and a minor cleavage site after the 5'-ACCCA-3' and the 5'-ACCCACA-3' sequence, respectively, and located downstream of the stem-loop. May require the presence of the HDE element located at the histone pre-RNA 3'-end to avoid non-specific cleavage.</text>
</comment>
<dbReference type="CDD" id="cd07711">
    <property type="entry name" value="MBLAC1-like_MBL-fold"/>
    <property type="match status" value="1"/>
</dbReference>
<dbReference type="GO" id="GO:0031123">
    <property type="term" value="P:RNA 3'-end processing"/>
    <property type="evidence" value="ECO:0007669"/>
    <property type="project" value="UniProtKB-ARBA"/>
</dbReference>
<dbReference type="Gene3D" id="3.60.15.10">
    <property type="entry name" value="Ribonuclease Z/Hydroxyacylglutathione hydrolase-like"/>
    <property type="match status" value="1"/>
</dbReference>
<sequence length="222" mass="24458">MDVTVTIIKTGYSSINSESNIMKANCTCTLVENGKFKLIIDTLTAWDGEFLTQELKKRGVELNDVTHAVATHGHSDHIGNLNLFKNAVHIVGQSLSHKDEYQLYSFDEGGPYKISPNIEIIATPGHTLSDVSVIVKNTTLGTVAIVGDLFEREEDIRHPDLWKITAGSENPELQIKNRRKILNSIDYVIPGHGPGFKGHKDVALIMAIRSLSKEALLQEISG</sequence>
<keyword evidence="9" id="KW-1185">Reference proteome</keyword>
<dbReference type="PANTHER" id="PTHR23200">
    <property type="entry name" value="METALLO-BETA-LACTAMASE DOMAIN-CONTAINING PROTEIN 1"/>
    <property type="match status" value="1"/>
</dbReference>
<name>A0AAV6VYH6_9ARAC</name>
<dbReference type="SUPFAM" id="SSF56281">
    <property type="entry name" value="Metallo-hydrolase/oxidoreductase"/>
    <property type="match status" value="1"/>
</dbReference>
<comment type="catalytic activity">
    <reaction evidence="5">
        <text>a ribonucleotidyl-ribonucleotide-RNA + H2O = a 3'-end ribonucleotide-RNA + a 5'-end 5'-phospho-ribonucleoside-RNA + H(+)</text>
        <dbReference type="Rhea" id="RHEA:68096"/>
        <dbReference type="Rhea" id="RHEA-COMP:15179"/>
        <dbReference type="Rhea" id="RHEA-COMP:17355"/>
        <dbReference type="Rhea" id="RHEA-COMP:17428"/>
        <dbReference type="ChEBI" id="CHEBI:15377"/>
        <dbReference type="ChEBI" id="CHEBI:15378"/>
        <dbReference type="ChEBI" id="CHEBI:74896"/>
        <dbReference type="ChEBI" id="CHEBI:138282"/>
        <dbReference type="ChEBI" id="CHEBI:173118"/>
    </reaction>
    <physiologicalReaction direction="left-to-right" evidence="5">
        <dbReference type="Rhea" id="RHEA:68097"/>
    </physiologicalReaction>
</comment>
<comment type="subcellular location">
    <subcellularLocation>
        <location evidence="1">Cytoplasm</location>
        <location evidence="1">Cytosol</location>
    </subcellularLocation>
</comment>
<comment type="subunit">
    <text evidence="2">Homodimer.</text>
</comment>
<evidence type="ECO:0000256" key="1">
    <source>
        <dbReference type="ARBA" id="ARBA00004514"/>
    </source>
</evidence>
<comment type="caution">
    <text evidence="8">The sequence shown here is derived from an EMBL/GenBank/DDBJ whole genome shotgun (WGS) entry which is preliminary data.</text>
</comment>
<dbReference type="SMART" id="SM00849">
    <property type="entry name" value="Lactamase_B"/>
    <property type="match status" value="1"/>
</dbReference>